<name>A0A239IQ18_EKHLU</name>
<dbReference type="InterPro" id="IPR016024">
    <property type="entry name" value="ARM-type_fold"/>
</dbReference>
<accession>A0A239IQ18</accession>
<proteinExistence type="predicted"/>
<evidence type="ECO:0000313" key="1">
    <source>
        <dbReference type="EMBL" id="SNS95649.1"/>
    </source>
</evidence>
<evidence type="ECO:0008006" key="3">
    <source>
        <dbReference type="Google" id="ProtNLM"/>
    </source>
</evidence>
<gene>
    <name evidence="1" type="ORF">SAMN05421640_1769</name>
</gene>
<dbReference type="RefSeq" id="WP_089356511.1">
    <property type="nucleotide sequence ID" value="NZ_FZPD01000003.1"/>
</dbReference>
<dbReference type="EMBL" id="FZPD01000003">
    <property type="protein sequence ID" value="SNS95649.1"/>
    <property type="molecule type" value="Genomic_DNA"/>
</dbReference>
<organism evidence="1 2">
    <name type="scientific">Ekhidna lutea</name>
    <dbReference type="NCBI Taxonomy" id="447679"/>
    <lineage>
        <taxon>Bacteria</taxon>
        <taxon>Pseudomonadati</taxon>
        <taxon>Bacteroidota</taxon>
        <taxon>Cytophagia</taxon>
        <taxon>Cytophagales</taxon>
        <taxon>Reichenbachiellaceae</taxon>
        <taxon>Ekhidna</taxon>
    </lineage>
</organism>
<dbReference type="SUPFAM" id="SSF48371">
    <property type="entry name" value="ARM repeat"/>
    <property type="match status" value="1"/>
</dbReference>
<sequence>MPIQDQLAYALDRNDQEPNKILAKQIVDAGGEKEIRELISFIETKPNQRAKSDAILTMAYVAELSPKLMAGQIDFLTHQLASSINRVIFGSMIALAHVAHMRKEKLYKALPKIIDAMDDGTVVTRDHGYRIMITLYADERFQEDMFLLIQEQLIKAPSNQLGQYTERLIPVLNKLHLNTLIETLEERRSDVTNEYHINRLNKNLKKLYKLL</sequence>
<dbReference type="OrthoDB" id="2733362at2"/>
<protein>
    <recommendedName>
        <fullName evidence="3">HEAT repeat-containing protein</fullName>
    </recommendedName>
</protein>
<dbReference type="Proteomes" id="UP000198393">
    <property type="component" value="Unassembled WGS sequence"/>
</dbReference>
<evidence type="ECO:0000313" key="2">
    <source>
        <dbReference type="Proteomes" id="UP000198393"/>
    </source>
</evidence>
<reference evidence="1 2" key="1">
    <citation type="submission" date="2017-06" db="EMBL/GenBank/DDBJ databases">
        <authorList>
            <person name="Kim H.J."/>
            <person name="Triplett B.A."/>
        </authorList>
    </citation>
    <scope>NUCLEOTIDE SEQUENCE [LARGE SCALE GENOMIC DNA]</scope>
    <source>
        <strain evidence="1 2">DSM 19307</strain>
    </source>
</reference>
<keyword evidence="2" id="KW-1185">Reference proteome</keyword>
<dbReference type="AlphaFoldDB" id="A0A239IQ18"/>